<dbReference type="InterPro" id="IPR025610">
    <property type="entry name" value="MYC/MYB_N"/>
</dbReference>
<dbReference type="GO" id="GO:0046983">
    <property type="term" value="F:protein dimerization activity"/>
    <property type="evidence" value="ECO:0007669"/>
    <property type="project" value="InterPro"/>
</dbReference>
<dbReference type="AlphaFoldDB" id="A0A5A7P168"/>
<dbReference type="PANTHER" id="PTHR46266:SF4">
    <property type="entry name" value="TRANSCRIPTION FACTOR TT8"/>
    <property type="match status" value="1"/>
</dbReference>
<dbReference type="Proteomes" id="UP000325081">
    <property type="component" value="Unassembled WGS sequence"/>
</dbReference>
<protein>
    <submittedName>
        <fullName evidence="8">Basic helix-loop-helix (BHLH) DNA-bindingsuperfamily protein</fullName>
    </submittedName>
</protein>
<evidence type="ECO:0000259" key="7">
    <source>
        <dbReference type="PROSITE" id="PS50888"/>
    </source>
</evidence>
<dbReference type="GO" id="GO:0003677">
    <property type="term" value="F:DNA binding"/>
    <property type="evidence" value="ECO:0007669"/>
    <property type="project" value="UniProtKB-KW"/>
</dbReference>
<evidence type="ECO:0000313" key="8">
    <source>
        <dbReference type="EMBL" id="GER26535.1"/>
    </source>
</evidence>
<dbReference type="EMBL" id="BKCP01001113">
    <property type="protein sequence ID" value="GER26535.1"/>
    <property type="molecule type" value="Genomic_DNA"/>
</dbReference>
<keyword evidence="4" id="KW-0804">Transcription</keyword>
<keyword evidence="9" id="KW-1185">Reference proteome</keyword>
<organism evidence="8 9">
    <name type="scientific">Striga asiatica</name>
    <name type="common">Asiatic witchweed</name>
    <name type="synonym">Buchnera asiatica</name>
    <dbReference type="NCBI Taxonomy" id="4170"/>
    <lineage>
        <taxon>Eukaryota</taxon>
        <taxon>Viridiplantae</taxon>
        <taxon>Streptophyta</taxon>
        <taxon>Embryophyta</taxon>
        <taxon>Tracheophyta</taxon>
        <taxon>Spermatophyta</taxon>
        <taxon>Magnoliopsida</taxon>
        <taxon>eudicotyledons</taxon>
        <taxon>Gunneridae</taxon>
        <taxon>Pentapetalae</taxon>
        <taxon>asterids</taxon>
        <taxon>lamiids</taxon>
        <taxon>Lamiales</taxon>
        <taxon>Orobanchaceae</taxon>
        <taxon>Buchnereae</taxon>
        <taxon>Striga</taxon>
    </lineage>
</organism>
<dbReference type="InterPro" id="IPR036638">
    <property type="entry name" value="HLH_DNA-bd_sf"/>
</dbReference>
<keyword evidence="2" id="KW-0805">Transcription regulation</keyword>
<dbReference type="Pfam" id="PF00010">
    <property type="entry name" value="HLH"/>
    <property type="match status" value="1"/>
</dbReference>
<keyword evidence="3" id="KW-0010">Activator</keyword>
<evidence type="ECO:0000256" key="1">
    <source>
        <dbReference type="ARBA" id="ARBA00004123"/>
    </source>
</evidence>
<feature type="region of interest" description="Disordered" evidence="6">
    <location>
        <begin position="431"/>
        <end position="450"/>
    </location>
</feature>
<feature type="compositionally biased region" description="Polar residues" evidence="6">
    <location>
        <begin position="434"/>
        <end position="445"/>
    </location>
</feature>
<dbReference type="PANTHER" id="PTHR46266">
    <property type="entry name" value="TRANSCRIPTION FACTOR TT8"/>
    <property type="match status" value="1"/>
</dbReference>
<dbReference type="OrthoDB" id="690068at2759"/>
<keyword evidence="5" id="KW-0539">Nucleus</keyword>
<feature type="region of interest" description="Disordered" evidence="6">
    <location>
        <begin position="467"/>
        <end position="487"/>
    </location>
</feature>
<reference evidence="9" key="1">
    <citation type="journal article" date="2019" name="Curr. Biol.">
        <title>Genome Sequence of Striga asiatica Provides Insight into the Evolution of Plant Parasitism.</title>
        <authorList>
            <person name="Yoshida S."/>
            <person name="Kim S."/>
            <person name="Wafula E.K."/>
            <person name="Tanskanen J."/>
            <person name="Kim Y.M."/>
            <person name="Honaas L."/>
            <person name="Yang Z."/>
            <person name="Spallek T."/>
            <person name="Conn C.E."/>
            <person name="Ichihashi Y."/>
            <person name="Cheong K."/>
            <person name="Cui S."/>
            <person name="Der J.P."/>
            <person name="Gundlach H."/>
            <person name="Jiao Y."/>
            <person name="Hori C."/>
            <person name="Ishida J.K."/>
            <person name="Kasahara H."/>
            <person name="Kiba T."/>
            <person name="Kim M.S."/>
            <person name="Koo N."/>
            <person name="Laohavisit A."/>
            <person name="Lee Y.H."/>
            <person name="Lumba S."/>
            <person name="McCourt P."/>
            <person name="Mortimer J.C."/>
            <person name="Mutuku J.M."/>
            <person name="Nomura T."/>
            <person name="Sasaki-Sekimoto Y."/>
            <person name="Seto Y."/>
            <person name="Wang Y."/>
            <person name="Wakatake T."/>
            <person name="Sakakibara H."/>
            <person name="Demura T."/>
            <person name="Yamaguchi S."/>
            <person name="Yoneyama K."/>
            <person name="Manabe R.I."/>
            <person name="Nelson D.C."/>
            <person name="Schulman A.H."/>
            <person name="Timko M.P."/>
            <person name="dePamphilis C.W."/>
            <person name="Choi D."/>
            <person name="Shirasu K."/>
        </authorList>
    </citation>
    <scope>NUCLEOTIDE SEQUENCE [LARGE SCALE GENOMIC DNA]</scope>
    <source>
        <strain evidence="9">cv. UVA1</strain>
    </source>
</reference>
<proteinExistence type="predicted"/>
<dbReference type="Pfam" id="PF22754">
    <property type="entry name" value="bHLH-TF_ACT-like_plant"/>
    <property type="match status" value="1"/>
</dbReference>
<dbReference type="GO" id="GO:0005634">
    <property type="term" value="C:nucleus"/>
    <property type="evidence" value="ECO:0007669"/>
    <property type="project" value="UniProtKB-SubCell"/>
</dbReference>
<sequence length="634" mass="70256">MAEPAKTRLQSTLQAVVQSIRWTYSLFWKICPQQGILVWDEGYYNGAIKTRKTVQPIEVSTEEATLHRSQQLKELYESLSSGDSNHHTRRPSAALSPEDLTESEWFYLMCVSFSFAPGIGCSETPPRGLSVKRHLLGHARTRTDASSGQKIPYGHQGLRPFDFRSQLRARAPRARTSSYGLGIEFRFFLLVPNESFYNSSVHNTVVCIPLLDGVLELGTTEMVQENIGLIRRVKSFFSHEGPNPNTYQPRPVLSEHSISGPPAHSEAHFNSPVLLQQPVLLPIDDSHVANGLEGEEEGVGSVSDPNHTNSTAQPMQLNACADIIRFIGSSDDRPHSLGPDFNLLVVGQGGSQVENHDIEGFVEAGYPMSSSDLQPPQYSGFVTGDETETEDSHYSRTVTVILETHSAHHHSTYSTPSASGGRTSAFLRWPPPAATTTNCRQNHYDSSSSSSSQRALKYILLTVPLLHNPPTPDDEPNGSGHVHAERRRREKLNKRFVALRSLLPFVTKTDKASILADAIDYLKQLRKRLHELESERTSRVLRGGQQRMATKTRVEVSIIERDALVVIECREREGLLLELMQTLGGVGVVVTAVQSTAGDGFFAAELRAMVKANMNGRRASIIEVKRVINRIIAK</sequence>
<evidence type="ECO:0000256" key="6">
    <source>
        <dbReference type="SAM" id="MobiDB-lite"/>
    </source>
</evidence>
<feature type="region of interest" description="Disordered" evidence="6">
    <location>
        <begin position="294"/>
        <end position="314"/>
    </location>
</feature>
<dbReference type="SMART" id="SM00353">
    <property type="entry name" value="HLH"/>
    <property type="match status" value="1"/>
</dbReference>
<feature type="compositionally biased region" description="Polar residues" evidence="6">
    <location>
        <begin position="304"/>
        <end position="314"/>
    </location>
</feature>
<dbReference type="GO" id="GO:0080090">
    <property type="term" value="P:regulation of primary metabolic process"/>
    <property type="evidence" value="ECO:0007669"/>
    <property type="project" value="UniProtKB-ARBA"/>
</dbReference>
<keyword evidence="8" id="KW-0238">DNA-binding</keyword>
<dbReference type="SUPFAM" id="SSF47459">
    <property type="entry name" value="HLH, helix-loop-helix DNA-binding domain"/>
    <property type="match status" value="1"/>
</dbReference>
<comment type="caution">
    <text evidence="8">The sequence shown here is derived from an EMBL/GenBank/DDBJ whole genome shotgun (WGS) entry which is preliminary data.</text>
</comment>
<comment type="subcellular location">
    <subcellularLocation>
        <location evidence="1">Nucleus</location>
    </subcellularLocation>
</comment>
<dbReference type="InterPro" id="IPR054502">
    <property type="entry name" value="bHLH-TF_ACT-like_plant"/>
</dbReference>
<evidence type="ECO:0000256" key="3">
    <source>
        <dbReference type="ARBA" id="ARBA00023159"/>
    </source>
</evidence>
<dbReference type="PROSITE" id="PS50888">
    <property type="entry name" value="BHLH"/>
    <property type="match status" value="1"/>
</dbReference>
<evidence type="ECO:0000313" key="9">
    <source>
        <dbReference type="Proteomes" id="UP000325081"/>
    </source>
</evidence>
<dbReference type="Gene3D" id="4.10.280.10">
    <property type="entry name" value="Helix-loop-helix DNA-binding domain"/>
    <property type="match status" value="1"/>
</dbReference>
<evidence type="ECO:0000256" key="5">
    <source>
        <dbReference type="ARBA" id="ARBA00023242"/>
    </source>
</evidence>
<evidence type="ECO:0000256" key="2">
    <source>
        <dbReference type="ARBA" id="ARBA00023015"/>
    </source>
</evidence>
<gene>
    <name evidence="8" type="ORF">STAS_02182</name>
</gene>
<evidence type="ECO:0000256" key="4">
    <source>
        <dbReference type="ARBA" id="ARBA00023163"/>
    </source>
</evidence>
<feature type="domain" description="BHLH" evidence="7">
    <location>
        <begin position="476"/>
        <end position="525"/>
    </location>
</feature>
<dbReference type="Pfam" id="PF14215">
    <property type="entry name" value="bHLH-MYC_N"/>
    <property type="match status" value="1"/>
</dbReference>
<accession>A0A5A7P168</accession>
<name>A0A5A7P168_STRAF</name>
<dbReference type="InterPro" id="IPR011598">
    <property type="entry name" value="bHLH_dom"/>
</dbReference>